<gene>
    <name evidence="3" type="ORF">D9757_009750</name>
</gene>
<keyword evidence="2" id="KW-0812">Transmembrane</keyword>
<keyword evidence="4" id="KW-1185">Reference proteome</keyword>
<dbReference type="AlphaFoldDB" id="A0A8H5LXW0"/>
<name>A0A8H5LXW0_9AGAR</name>
<dbReference type="EMBL" id="JAACJN010000106">
    <property type="protein sequence ID" value="KAF5373374.1"/>
    <property type="molecule type" value="Genomic_DNA"/>
</dbReference>
<reference evidence="3 4" key="1">
    <citation type="journal article" date="2020" name="ISME J.">
        <title>Uncovering the hidden diversity of litter-decomposition mechanisms in mushroom-forming fungi.</title>
        <authorList>
            <person name="Floudas D."/>
            <person name="Bentzer J."/>
            <person name="Ahren D."/>
            <person name="Johansson T."/>
            <person name="Persson P."/>
            <person name="Tunlid A."/>
        </authorList>
    </citation>
    <scope>NUCLEOTIDE SEQUENCE [LARGE SCALE GENOMIC DNA]</scope>
    <source>
        <strain evidence="3 4">CBS 406.79</strain>
    </source>
</reference>
<evidence type="ECO:0000256" key="1">
    <source>
        <dbReference type="SAM" id="MobiDB-lite"/>
    </source>
</evidence>
<keyword evidence="2" id="KW-0472">Membrane</keyword>
<proteinExistence type="predicted"/>
<organism evidence="3 4">
    <name type="scientific">Collybiopsis confluens</name>
    <dbReference type="NCBI Taxonomy" id="2823264"/>
    <lineage>
        <taxon>Eukaryota</taxon>
        <taxon>Fungi</taxon>
        <taxon>Dikarya</taxon>
        <taxon>Basidiomycota</taxon>
        <taxon>Agaricomycotina</taxon>
        <taxon>Agaricomycetes</taxon>
        <taxon>Agaricomycetidae</taxon>
        <taxon>Agaricales</taxon>
        <taxon>Marasmiineae</taxon>
        <taxon>Omphalotaceae</taxon>
        <taxon>Collybiopsis</taxon>
    </lineage>
</organism>
<evidence type="ECO:0000256" key="2">
    <source>
        <dbReference type="SAM" id="Phobius"/>
    </source>
</evidence>
<comment type="caution">
    <text evidence="3">The sequence shown here is derived from an EMBL/GenBank/DDBJ whole genome shotgun (WGS) entry which is preliminary data.</text>
</comment>
<evidence type="ECO:0000313" key="3">
    <source>
        <dbReference type="EMBL" id="KAF5373374.1"/>
    </source>
</evidence>
<sequence length="388" mass="43069">MERHGTKQPVMLLTTIVAAWLPNLRNSDTVTKLGGNESVMRQSISGRLVVFRDLKKRKVIDPVSPSSKIRKRKRPNKGHINALLISLELSTLSTSIDSALSQKQSLPSNDSASTSPDAATALRSERGEGEEERISTPRNMYFMHRTYGASAEGELSRNIDSLAPRTAQGRQGRLTLIRRVPDVYQLQRYKYNVKSSLLQHSLPVKESSSKPPVSDISPNPLLYMRSNLALVFVAFVSAAYASPVTVINLSSYKDGRSFLISFVRAPQIEDPLVLVARGDRTKIRPDGPTAVRTVPITVNMLHQADQAIRDRVKQTVTHWRQHTNPGQNFIVVVNNGQGIDDDARFRISGVEPCLPRDCEGLYNEPHTVITKAGEPAWIVRANGQVHDV</sequence>
<feature type="compositionally biased region" description="Low complexity" evidence="1">
    <location>
        <begin position="107"/>
        <end position="121"/>
    </location>
</feature>
<feature type="compositionally biased region" description="Basic and acidic residues" evidence="1">
    <location>
        <begin position="123"/>
        <end position="135"/>
    </location>
</feature>
<feature type="region of interest" description="Disordered" evidence="1">
    <location>
        <begin position="102"/>
        <end position="139"/>
    </location>
</feature>
<feature type="transmembrane region" description="Helical" evidence="2">
    <location>
        <begin position="228"/>
        <end position="249"/>
    </location>
</feature>
<evidence type="ECO:0000313" key="4">
    <source>
        <dbReference type="Proteomes" id="UP000518752"/>
    </source>
</evidence>
<accession>A0A8H5LXW0</accession>
<dbReference type="Proteomes" id="UP000518752">
    <property type="component" value="Unassembled WGS sequence"/>
</dbReference>
<keyword evidence="2" id="KW-1133">Transmembrane helix</keyword>
<protein>
    <submittedName>
        <fullName evidence="3">Uncharacterized protein</fullName>
    </submittedName>
</protein>